<dbReference type="EMBL" id="JACBYR010000001">
    <property type="protein sequence ID" value="NYE81335.1"/>
    <property type="molecule type" value="Genomic_DNA"/>
</dbReference>
<protein>
    <submittedName>
        <fullName evidence="1">GAF domain-containing protein</fullName>
    </submittedName>
</protein>
<dbReference type="SUPFAM" id="SSF55781">
    <property type="entry name" value="GAF domain-like"/>
    <property type="match status" value="1"/>
</dbReference>
<dbReference type="Proteomes" id="UP000542125">
    <property type="component" value="Unassembled WGS sequence"/>
</dbReference>
<sequence>MNIRFQEPAEERLRIAAVERFKTMDASVHKSFVSAANILQKMTRTPIAGFSLLGQETQWFTSAMGGDLIESRRDETFCQFAIQSDIPLIIPNARMDPDYADHPLVAGNPYIQFYMGLCVRDADQYPLGALCAADMFPRSLDDNAYFVAVNLRDMLQNLLVVAARRRVS</sequence>
<organism evidence="1 2">
    <name type="scientific">Pigmentiphaga litoralis</name>
    <dbReference type="NCBI Taxonomy" id="516702"/>
    <lineage>
        <taxon>Bacteria</taxon>
        <taxon>Pseudomonadati</taxon>
        <taxon>Pseudomonadota</taxon>
        <taxon>Betaproteobacteria</taxon>
        <taxon>Burkholderiales</taxon>
        <taxon>Alcaligenaceae</taxon>
        <taxon>Pigmentiphaga</taxon>
    </lineage>
</organism>
<proteinExistence type="predicted"/>
<accession>A0A7Y9IQQ4</accession>
<keyword evidence="2" id="KW-1185">Reference proteome</keyword>
<name>A0A7Y9IQQ4_9BURK</name>
<comment type="caution">
    <text evidence="1">The sequence shown here is derived from an EMBL/GenBank/DDBJ whole genome shotgun (WGS) entry which is preliminary data.</text>
</comment>
<evidence type="ECO:0000313" key="2">
    <source>
        <dbReference type="Proteomes" id="UP000542125"/>
    </source>
</evidence>
<reference evidence="1 2" key="1">
    <citation type="submission" date="2020-07" db="EMBL/GenBank/DDBJ databases">
        <title>Genomic Encyclopedia of Type Strains, Phase IV (KMG-V): Genome sequencing to study the core and pangenomes of soil and plant-associated prokaryotes.</title>
        <authorList>
            <person name="Whitman W."/>
        </authorList>
    </citation>
    <scope>NUCLEOTIDE SEQUENCE [LARGE SCALE GENOMIC DNA]</scope>
    <source>
        <strain evidence="1 2">SAS40</strain>
    </source>
</reference>
<dbReference type="PANTHER" id="PTHR43102:SF2">
    <property type="entry name" value="GAF DOMAIN-CONTAINING PROTEIN"/>
    <property type="match status" value="1"/>
</dbReference>
<dbReference type="AlphaFoldDB" id="A0A7Y9IQQ4"/>
<dbReference type="Gene3D" id="3.30.450.40">
    <property type="match status" value="1"/>
</dbReference>
<gene>
    <name evidence="1" type="ORF">FHW18_000606</name>
</gene>
<dbReference type="PANTHER" id="PTHR43102">
    <property type="entry name" value="SLR1143 PROTEIN"/>
    <property type="match status" value="1"/>
</dbReference>
<dbReference type="InterPro" id="IPR029016">
    <property type="entry name" value="GAF-like_dom_sf"/>
</dbReference>
<dbReference type="RefSeq" id="WP_179583276.1">
    <property type="nucleotide sequence ID" value="NZ_JACBYR010000001.1"/>
</dbReference>
<evidence type="ECO:0000313" key="1">
    <source>
        <dbReference type="EMBL" id="NYE81335.1"/>
    </source>
</evidence>